<dbReference type="EMBL" id="JAGTXO010000001">
    <property type="protein sequence ID" value="KAG8470078.1"/>
    <property type="molecule type" value="Genomic_DNA"/>
</dbReference>
<protein>
    <recommendedName>
        <fullName evidence="1">PDZ domain-containing protein</fullName>
    </recommendedName>
</protein>
<dbReference type="Proteomes" id="UP000751190">
    <property type="component" value="Unassembled WGS sequence"/>
</dbReference>
<proteinExistence type="predicted"/>
<feature type="domain" description="PDZ" evidence="1">
    <location>
        <begin position="27"/>
        <end position="94"/>
    </location>
</feature>
<dbReference type="SMART" id="SM00228">
    <property type="entry name" value="PDZ"/>
    <property type="match status" value="1"/>
</dbReference>
<gene>
    <name evidence="2" type="ORF">KFE25_008499</name>
</gene>
<evidence type="ECO:0000313" key="2">
    <source>
        <dbReference type="EMBL" id="KAG8470078.1"/>
    </source>
</evidence>
<name>A0A8J6CJL8_DIALT</name>
<dbReference type="InterPro" id="IPR036034">
    <property type="entry name" value="PDZ_sf"/>
</dbReference>
<keyword evidence="3" id="KW-1185">Reference proteome</keyword>
<dbReference type="Gene3D" id="2.30.42.10">
    <property type="match status" value="1"/>
</dbReference>
<dbReference type="SUPFAM" id="SSF50156">
    <property type="entry name" value="PDZ domain-like"/>
    <property type="match status" value="1"/>
</dbReference>
<accession>A0A8J6CJL8</accession>
<dbReference type="InterPro" id="IPR001478">
    <property type="entry name" value="PDZ"/>
</dbReference>
<sequence length="108" mass="11491">MAAASEGTGASVEERRSAVPLPAGLINVWINQGQTGYVIYFKNVPSGEGMVVSKIDANSEASKAGVQIGDHLVMVNDADIRFQPYQETLAVVRNLASCKMTFVPGTTF</sequence>
<evidence type="ECO:0000259" key="1">
    <source>
        <dbReference type="PROSITE" id="PS50106"/>
    </source>
</evidence>
<organism evidence="2 3">
    <name type="scientific">Diacronema lutheri</name>
    <name type="common">Unicellular marine alga</name>
    <name type="synonym">Monochrysis lutheri</name>
    <dbReference type="NCBI Taxonomy" id="2081491"/>
    <lineage>
        <taxon>Eukaryota</taxon>
        <taxon>Haptista</taxon>
        <taxon>Haptophyta</taxon>
        <taxon>Pavlovophyceae</taxon>
        <taxon>Pavlovales</taxon>
        <taxon>Pavlovaceae</taxon>
        <taxon>Diacronema</taxon>
    </lineage>
</organism>
<comment type="caution">
    <text evidence="2">The sequence shown here is derived from an EMBL/GenBank/DDBJ whole genome shotgun (WGS) entry which is preliminary data.</text>
</comment>
<evidence type="ECO:0000313" key="3">
    <source>
        <dbReference type="Proteomes" id="UP000751190"/>
    </source>
</evidence>
<dbReference type="PROSITE" id="PS50106">
    <property type="entry name" value="PDZ"/>
    <property type="match status" value="1"/>
</dbReference>
<dbReference type="OrthoDB" id="6021951at2759"/>
<reference evidence="2" key="1">
    <citation type="submission" date="2021-05" db="EMBL/GenBank/DDBJ databases">
        <title>The genome of the haptophyte Pavlova lutheri (Diacronema luteri, Pavlovales) - a model for lipid biosynthesis in eukaryotic algae.</title>
        <authorList>
            <person name="Hulatt C.J."/>
            <person name="Posewitz M.C."/>
        </authorList>
    </citation>
    <scope>NUCLEOTIDE SEQUENCE</scope>
    <source>
        <strain evidence="2">NIVA-4/92</strain>
    </source>
</reference>
<dbReference type="AlphaFoldDB" id="A0A8J6CJL8"/>